<evidence type="ECO:0000313" key="4">
    <source>
        <dbReference type="Proteomes" id="UP000261811"/>
    </source>
</evidence>
<proteinExistence type="predicted"/>
<comment type="caution">
    <text evidence="3">The sequence shown here is derived from an EMBL/GenBank/DDBJ whole genome shotgun (WGS) entry which is preliminary data.</text>
</comment>
<dbReference type="GO" id="GO:0008408">
    <property type="term" value="F:3'-5' exonuclease activity"/>
    <property type="evidence" value="ECO:0007669"/>
    <property type="project" value="InterPro"/>
</dbReference>
<evidence type="ECO:0000313" key="3">
    <source>
        <dbReference type="EMBL" id="RFU39071.1"/>
    </source>
</evidence>
<name>A0A372JGE4_9ACTN</name>
<feature type="non-terminal residue" evidence="3">
    <location>
        <position position="197"/>
    </location>
</feature>
<keyword evidence="4" id="KW-1185">Reference proteome</keyword>
<dbReference type="AlphaFoldDB" id="A0A372JGE4"/>
<dbReference type="SMART" id="SM00481">
    <property type="entry name" value="POLIIIAc"/>
    <property type="match status" value="1"/>
</dbReference>
<dbReference type="PANTHER" id="PTHR32294:SF4">
    <property type="entry name" value="ERROR-PRONE DNA POLYMERASE"/>
    <property type="match status" value="1"/>
</dbReference>
<dbReference type="Pfam" id="PF02811">
    <property type="entry name" value="PHP"/>
    <property type="match status" value="1"/>
</dbReference>
<dbReference type="InterPro" id="IPR004013">
    <property type="entry name" value="PHP_dom"/>
</dbReference>
<dbReference type="EMBL" id="QURH01000579">
    <property type="protein sequence ID" value="RFU39071.1"/>
    <property type="molecule type" value="Genomic_DNA"/>
</dbReference>
<organism evidence="3 4">
    <name type="scientific">Actinomadura logoneensis</name>
    <dbReference type="NCBI Taxonomy" id="2293572"/>
    <lineage>
        <taxon>Bacteria</taxon>
        <taxon>Bacillati</taxon>
        <taxon>Actinomycetota</taxon>
        <taxon>Actinomycetes</taxon>
        <taxon>Streptosporangiales</taxon>
        <taxon>Thermomonosporaceae</taxon>
        <taxon>Actinomadura</taxon>
    </lineage>
</organism>
<feature type="compositionally biased region" description="Basic and acidic residues" evidence="1">
    <location>
        <begin position="65"/>
        <end position="83"/>
    </location>
</feature>
<protein>
    <submittedName>
        <fullName evidence="3">PHP domain-containing protein</fullName>
    </submittedName>
</protein>
<dbReference type="RefSeq" id="WP_117359612.1">
    <property type="nucleotide sequence ID" value="NZ_QURH01000579.1"/>
</dbReference>
<accession>A0A372JGE4</accession>
<dbReference type="InterPro" id="IPR003141">
    <property type="entry name" value="Pol/His_phosphatase_N"/>
</dbReference>
<dbReference type="PANTHER" id="PTHR32294">
    <property type="entry name" value="DNA POLYMERASE III SUBUNIT ALPHA"/>
    <property type="match status" value="1"/>
</dbReference>
<dbReference type="Proteomes" id="UP000261811">
    <property type="component" value="Unassembled WGS sequence"/>
</dbReference>
<feature type="region of interest" description="Disordered" evidence="1">
    <location>
        <begin position="63"/>
        <end position="83"/>
    </location>
</feature>
<dbReference type="InterPro" id="IPR016195">
    <property type="entry name" value="Pol/histidinol_Pase-like"/>
</dbReference>
<gene>
    <name evidence="3" type="ORF">DZF91_24330</name>
</gene>
<sequence length="197" mass="20362">MHLHVASAYSARYGAATPKQLADRAAALGLRTLALTDRDGLYGAVRHVRACAEAGIGPVLGADLVLRDPDPRDPDPRALDPRDLDLRAPDVRASDVRASDVRASDLRASDLRASDLQASGLRASALRGRGSRSGVGADVSGKARDRRVVVLAEGKAGWASLCRLVTAAHAAGARGEPAITPGMVAERAAGLVVLLGP</sequence>
<evidence type="ECO:0000259" key="2">
    <source>
        <dbReference type="SMART" id="SM00481"/>
    </source>
</evidence>
<dbReference type="InterPro" id="IPR004805">
    <property type="entry name" value="DnaE2/DnaE/PolC"/>
</dbReference>
<dbReference type="Gene3D" id="3.20.20.140">
    <property type="entry name" value="Metal-dependent hydrolases"/>
    <property type="match status" value="1"/>
</dbReference>
<dbReference type="CDD" id="cd07431">
    <property type="entry name" value="PHP_PolIIIA"/>
    <property type="match status" value="1"/>
</dbReference>
<feature type="domain" description="Polymerase/histidinol phosphatase N-terminal" evidence="2">
    <location>
        <begin position="1"/>
        <end position="68"/>
    </location>
</feature>
<dbReference type="GO" id="GO:0006260">
    <property type="term" value="P:DNA replication"/>
    <property type="evidence" value="ECO:0007669"/>
    <property type="project" value="InterPro"/>
</dbReference>
<reference evidence="3 4" key="1">
    <citation type="submission" date="2018-08" db="EMBL/GenBank/DDBJ databases">
        <title>Actinomadura jelena sp. nov., a novel Actinomycete isolated from soil in Chad.</title>
        <authorList>
            <person name="Shi L."/>
        </authorList>
    </citation>
    <scope>NUCLEOTIDE SEQUENCE [LARGE SCALE GENOMIC DNA]</scope>
    <source>
        <strain evidence="3 4">NEAU-G17</strain>
    </source>
</reference>
<dbReference type="SUPFAM" id="SSF89550">
    <property type="entry name" value="PHP domain-like"/>
    <property type="match status" value="1"/>
</dbReference>
<evidence type="ECO:0000256" key="1">
    <source>
        <dbReference type="SAM" id="MobiDB-lite"/>
    </source>
</evidence>